<evidence type="ECO:0000313" key="7">
    <source>
        <dbReference type="Proteomes" id="UP001607151"/>
    </source>
</evidence>
<gene>
    <name evidence="6" type="ORF">ACGRQ9_16635</name>
</gene>
<evidence type="ECO:0000256" key="1">
    <source>
        <dbReference type="ARBA" id="ARBA00023015"/>
    </source>
</evidence>
<dbReference type="PROSITE" id="PS51071">
    <property type="entry name" value="HTH_RPIR"/>
    <property type="match status" value="1"/>
</dbReference>
<dbReference type="PROSITE" id="PS51464">
    <property type="entry name" value="SIS"/>
    <property type="match status" value="1"/>
</dbReference>
<evidence type="ECO:0000259" key="4">
    <source>
        <dbReference type="PROSITE" id="PS51071"/>
    </source>
</evidence>
<evidence type="ECO:0000256" key="2">
    <source>
        <dbReference type="ARBA" id="ARBA00023125"/>
    </source>
</evidence>
<accession>A0ABW7IZI1</accession>
<dbReference type="InterPro" id="IPR046348">
    <property type="entry name" value="SIS_dom_sf"/>
</dbReference>
<keyword evidence="3" id="KW-0804">Transcription</keyword>
<evidence type="ECO:0000259" key="5">
    <source>
        <dbReference type="PROSITE" id="PS51464"/>
    </source>
</evidence>
<dbReference type="Proteomes" id="UP001607151">
    <property type="component" value="Unassembled WGS sequence"/>
</dbReference>
<keyword evidence="1" id="KW-0805">Transcription regulation</keyword>
<proteinExistence type="predicted"/>
<dbReference type="InterPro" id="IPR001347">
    <property type="entry name" value="SIS_dom"/>
</dbReference>
<organism evidence="6 7">
    <name type="scientific">Vibrio rumoiensis</name>
    <dbReference type="NCBI Taxonomy" id="76258"/>
    <lineage>
        <taxon>Bacteria</taxon>
        <taxon>Pseudomonadati</taxon>
        <taxon>Pseudomonadota</taxon>
        <taxon>Gammaproteobacteria</taxon>
        <taxon>Vibrionales</taxon>
        <taxon>Vibrionaceae</taxon>
        <taxon>Vibrio</taxon>
    </lineage>
</organism>
<dbReference type="Pfam" id="PF01380">
    <property type="entry name" value="SIS"/>
    <property type="match status" value="1"/>
</dbReference>
<dbReference type="EMBL" id="JBIHSN010000003">
    <property type="protein sequence ID" value="MFH0267071.1"/>
    <property type="molecule type" value="Genomic_DNA"/>
</dbReference>
<sequence>MAYMQTLSTGKILDSLGSLHESLTPSAKKISSYVLSNPTEVTKVSIAELSSIVNAGEATIIRFCRSLGFKGFQDFKMELAIELSKVNQDERSILDTEVTDKDNAEEIGSKLYNAITAVLGETLNLININILEATANKIKQSKGVYFFGVGSSGITAEDAKNKLMRIGYNVDALTNNHFMYMKASLLQPGDIAIGISHSGTSAETIKALKLAKENGAATAVITHNPRSPIASHADFILVNGNRQGKLQGDSIGTKISQLFVLDLIYTLLVQKDPDLTQQNKVKTTTALD</sequence>
<keyword evidence="2" id="KW-0238">DNA-binding</keyword>
<dbReference type="PANTHER" id="PTHR30514:SF9">
    <property type="entry name" value="TRANSCRIPTIONAL REGULATOR"/>
    <property type="match status" value="1"/>
</dbReference>
<feature type="domain" description="HTH rpiR-type" evidence="4">
    <location>
        <begin position="10"/>
        <end position="86"/>
    </location>
</feature>
<protein>
    <submittedName>
        <fullName evidence="6">MurR/RpiR family transcriptional regulator</fullName>
    </submittedName>
</protein>
<evidence type="ECO:0000313" key="6">
    <source>
        <dbReference type="EMBL" id="MFH0267071.1"/>
    </source>
</evidence>
<keyword evidence="7" id="KW-1185">Reference proteome</keyword>
<evidence type="ECO:0000256" key="3">
    <source>
        <dbReference type="ARBA" id="ARBA00023163"/>
    </source>
</evidence>
<dbReference type="InterPro" id="IPR009057">
    <property type="entry name" value="Homeodomain-like_sf"/>
</dbReference>
<dbReference type="InterPro" id="IPR047640">
    <property type="entry name" value="RpiR-like"/>
</dbReference>
<dbReference type="Pfam" id="PF01418">
    <property type="entry name" value="HTH_6"/>
    <property type="match status" value="1"/>
</dbReference>
<dbReference type="InterPro" id="IPR036388">
    <property type="entry name" value="WH-like_DNA-bd_sf"/>
</dbReference>
<dbReference type="Gene3D" id="1.10.10.10">
    <property type="entry name" value="Winged helix-like DNA-binding domain superfamily/Winged helix DNA-binding domain"/>
    <property type="match status" value="1"/>
</dbReference>
<dbReference type="CDD" id="cd05013">
    <property type="entry name" value="SIS_RpiR"/>
    <property type="match status" value="1"/>
</dbReference>
<dbReference type="SUPFAM" id="SSF46689">
    <property type="entry name" value="Homeodomain-like"/>
    <property type="match status" value="1"/>
</dbReference>
<dbReference type="Gene3D" id="3.40.50.10490">
    <property type="entry name" value="Glucose-6-phosphate isomerase like protein, domain 1"/>
    <property type="match status" value="1"/>
</dbReference>
<dbReference type="InterPro" id="IPR035472">
    <property type="entry name" value="RpiR-like_SIS"/>
</dbReference>
<feature type="domain" description="SIS" evidence="5">
    <location>
        <begin position="134"/>
        <end position="274"/>
    </location>
</feature>
<dbReference type="RefSeq" id="WP_089137777.1">
    <property type="nucleotide sequence ID" value="NZ_AP018686.1"/>
</dbReference>
<dbReference type="InterPro" id="IPR000281">
    <property type="entry name" value="HTH_RpiR"/>
</dbReference>
<dbReference type="PANTHER" id="PTHR30514">
    <property type="entry name" value="GLUCOKINASE"/>
    <property type="match status" value="1"/>
</dbReference>
<reference evidence="6 7" key="1">
    <citation type="submission" date="2024-10" db="EMBL/GenBank/DDBJ databases">
        <authorList>
            <person name="Yibar A."/>
            <person name="Saticioglu I.B."/>
            <person name="Duman M."/>
            <person name="Ajmi N."/>
            <person name="Gurler F."/>
            <person name="Ay H."/>
            <person name="Onuk E."/>
            <person name="Guler S."/>
            <person name="Romalde J.L."/>
        </authorList>
    </citation>
    <scope>NUCLEOTIDE SEQUENCE [LARGE SCALE GENOMIC DNA]</scope>
    <source>
        <strain evidence="6 7">14-MA-B</strain>
    </source>
</reference>
<dbReference type="SUPFAM" id="SSF53697">
    <property type="entry name" value="SIS domain"/>
    <property type="match status" value="1"/>
</dbReference>
<name>A0ABW7IZI1_9VIBR</name>
<comment type="caution">
    <text evidence="6">The sequence shown here is derived from an EMBL/GenBank/DDBJ whole genome shotgun (WGS) entry which is preliminary data.</text>
</comment>